<dbReference type="SUPFAM" id="SSF54373">
    <property type="entry name" value="FAD-linked reductases, C-terminal domain"/>
    <property type="match status" value="1"/>
</dbReference>
<evidence type="ECO:0000256" key="1">
    <source>
        <dbReference type="ARBA" id="ARBA00010790"/>
    </source>
</evidence>
<dbReference type="GO" id="GO:0016614">
    <property type="term" value="F:oxidoreductase activity, acting on CH-OH group of donors"/>
    <property type="evidence" value="ECO:0007669"/>
    <property type="project" value="InterPro"/>
</dbReference>
<dbReference type="InterPro" id="IPR000172">
    <property type="entry name" value="GMC_OxRdtase_N"/>
</dbReference>
<gene>
    <name evidence="7" type="ORF">J421_0339</name>
</gene>
<evidence type="ECO:0000313" key="7">
    <source>
        <dbReference type="EMBL" id="AHG87876.1"/>
    </source>
</evidence>
<dbReference type="Pfam" id="PF05199">
    <property type="entry name" value="GMC_oxred_C"/>
    <property type="match status" value="1"/>
</dbReference>
<sequence length="558" mass="61295">MPTERASRPRGPRYADADAVDFVVVGSGAAGGVVARELSRAGLRVVVLEQGPYLTEADFTHDELTVMQGNALTNDVARSPQTGRRTAADTATPRKLLVYGRAVGGGTLHFTANFWRFHEIDFVERSQKGPIAGTSFDDWPIRYADLEPYYTKVEWEVGVSGQAGASPFDPPRSRPYPMPPLPNQSPGVLLERAARKVGWHAFPAPLAIASVPYRGRSACQHCGFCEFFGCEFGAKSSTLATMIREAERTGTCEIRPNSYAHRVEHDARGRVTGVVYFDREKRERVQRAKAVVLCANGGETPRLLLMSASTLFPHGLANSSGMVGRNLMFNGAGIGVGVFEHPVNGYRGVAVTRVVHDTYELDPKLGLHGGGGFDFRFDTPPVMYALGSLDPEAPTWGADFKRRLREFPRTVYAFGHTTSLPVPTNDITLDPTAKDAWGQPAIRVTFREHAEDLKLYHWFRDRAVDLLDAAGAQRRWSFPIADFPDYANPHLLGTCRMGNDPGHSVVNAWHRAHDVPNLFIVDGSSFVTSGRGQPTMTIMALAFRAADGMIRAARRNEI</sequence>
<dbReference type="InParanoid" id="W0RAR2"/>
<dbReference type="RefSeq" id="WP_025409431.1">
    <property type="nucleotide sequence ID" value="NZ_CP007128.1"/>
</dbReference>
<keyword evidence="2" id="KW-0285">Flavoprotein</keyword>
<dbReference type="EMBL" id="CP007128">
    <property type="protein sequence ID" value="AHG87876.1"/>
    <property type="molecule type" value="Genomic_DNA"/>
</dbReference>
<evidence type="ECO:0000256" key="2">
    <source>
        <dbReference type="ARBA" id="ARBA00022630"/>
    </source>
</evidence>
<comment type="similarity">
    <text evidence="1">Belongs to the GMC oxidoreductase family.</text>
</comment>
<dbReference type="STRING" id="861299.J421_0339"/>
<keyword evidence="3" id="KW-0274">FAD</keyword>
<dbReference type="SUPFAM" id="SSF51905">
    <property type="entry name" value="FAD/NAD(P)-binding domain"/>
    <property type="match status" value="1"/>
</dbReference>
<reference evidence="7 8" key="1">
    <citation type="journal article" date="2014" name="Genome Announc.">
        <title>Genome Sequence and Methylome of Soil Bacterium Gemmatirosa kalamazoonensis KBS708T, a Member of the Rarely Cultivated Gemmatimonadetes Phylum.</title>
        <authorList>
            <person name="Debruyn J.M."/>
            <person name="Radosevich M."/>
            <person name="Wommack K.E."/>
            <person name="Polson S.W."/>
            <person name="Hauser L.J."/>
            <person name="Fawaz M.N."/>
            <person name="Korlach J."/>
            <person name="Tsai Y.C."/>
        </authorList>
    </citation>
    <scope>NUCLEOTIDE SEQUENCE [LARGE SCALE GENOMIC DNA]</scope>
    <source>
        <strain evidence="7 8">KBS708</strain>
    </source>
</reference>
<dbReference type="Pfam" id="PF00732">
    <property type="entry name" value="GMC_oxred_N"/>
    <property type="match status" value="1"/>
</dbReference>
<evidence type="ECO:0000313" key="8">
    <source>
        <dbReference type="Proteomes" id="UP000019151"/>
    </source>
</evidence>
<feature type="domain" description="Glucose-methanol-choline oxidoreductase N-terminal" evidence="5">
    <location>
        <begin position="21"/>
        <end position="328"/>
    </location>
</feature>
<name>W0RAR2_9BACT</name>
<dbReference type="OrthoDB" id="9798604at2"/>
<evidence type="ECO:0000259" key="6">
    <source>
        <dbReference type="Pfam" id="PF05199"/>
    </source>
</evidence>
<dbReference type="eggNOG" id="COG2303">
    <property type="taxonomic scope" value="Bacteria"/>
</dbReference>
<dbReference type="KEGG" id="gba:J421_0339"/>
<organism evidence="7 8">
    <name type="scientific">Gemmatirosa kalamazoonensis</name>
    <dbReference type="NCBI Taxonomy" id="861299"/>
    <lineage>
        <taxon>Bacteria</taxon>
        <taxon>Pseudomonadati</taxon>
        <taxon>Gemmatimonadota</taxon>
        <taxon>Gemmatimonadia</taxon>
        <taxon>Gemmatimonadales</taxon>
        <taxon>Gemmatimonadaceae</taxon>
        <taxon>Gemmatirosa</taxon>
    </lineage>
</organism>
<dbReference type="Gene3D" id="3.50.50.60">
    <property type="entry name" value="FAD/NAD(P)-binding domain"/>
    <property type="match status" value="2"/>
</dbReference>
<dbReference type="Proteomes" id="UP000019151">
    <property type="component" value="Chromosome"/>
</dbReference>
<accession>W0RAR2</accession>
<dbReference type="InterPro" id="IPR036188">
    <property type="entry name" value="FAD/NAD-bd_sf"/>
</dbReference>
<evidence type="ECO:0000256" key="4">
    <source>
        <dbReference type="ARBA" id="ARBA00023002"/>
    </source>
</evidence>
<feature type="domain" description="Glucose-methanol-choline oxidoreductase C-terminal" evidence="6">
    <location>
        <begin position="421"/>
        <end position="542"/>
    </location>
</feature>
<dbReference type="PANTHER" id="PTHR46056:SF12">
    <property type="entry name" value="LONG-CHAIN-ALCOHOL OXIDASE"/>
    <property type="match status" value="1"/>
</dbReference>
<evidence type="ECO:0000256" key="3">
    <source>
        <dbReference type="ARBA" id="ARBA00022827"/>
    </source>
</evidence>
<keyword evidence="4" id="KW-0560">Oxidoreductase</keyword>
<evidence type="ECO:0000259" key="5">
    <source>
        <dbReference type="Pfam" id="PF00732"/>
    </source>
</evidence>
<dbReference type="InterPro" id="IPR007867">
    <property type="entry name" value="GMC_OxRtase_C"/>
</dbReference>
<protein>
    <submittedName>
        <fullName evidence="7">GMC oxidoreductase</fullName>
    </submittedName>
</protein>
<dbReference type="PATRIC" id="fig|861299.3.peg.345"/>
<dbReference type="PANTHER" id="PTHR46056">
    <property type="entry name" value="LONG-CHAIN-ALCOHOL OXIDASE"/>
    <property type="match status" value="1"/>
</dbReference>
<dbReference type="AlphaFoldDB" id="W0RAR2"/>
<dbReference type="GO" id="GO:0050660">
    <property type="term" value="F:flavin adenine dinucleotide binding"/>
    <property type="evidence" value="ECO:0007669"/>
    <property type="project" value="InterPro"/>
</dbReference>
<keyword evidence="8" id="KW-1185">Reference proteome</keyword>
<proteinExistence type="inferred from homology"/>
<dbReference type="HOGENOM" id="CLU_008878_4_2_0"/>